<sequence length="637" mass="71897">MEYPDSATVNQQPEFEKWTYRLALEGKPSENLGLIGSFVRKTSEIPLRGYSGGRVSTADGNSKTQRREIDNFFVRGFWTPGGGIAGDLSLLYAPGQGKYFIADAKNSDFELNSGGYGLNLGLSHPLGDHAVLSHRVGWSRVESSRSADSTTWKAWRYSPEKNWGVQTGTGATGYMSYEGGWGDIDQTQDSLSWQAKADWEPIRLLGVEHRFQAGFELSRQEQTYHRKTTYTQYTASVNTNTCNMVGGGVDTETCSLSRPWNTTTFAGQYLASRLIYFAGKFDVENTSRALFLQDEMRLGNVRLRLGARYDKDDLAPKATLAPRAAAFWDVFGDHGTQVEIGANRYYSRNFMVYRAQAKRLALQSTSQTRTLTGGLLNDWASPTMATNWTWYKLGDMKVPYDDEKVIAISQRWLGHTWSLKRVHRESRDEMVLHLRSAANYYWDNTGASKAKTWALSVESDRPIRLGGTATKLMLGIDHTDLTTSHADYSDTLSELTGGLDRVIIYDGKPMAWGARPAQNYNRPWSARLLLTTEIPAARLTVGNFFRVRDGFEKMIDTGVSVPYDNTTARVWSKRKFGTAITWDVNLNWRIPVTAGQEAFINLNVENVLNRKNEIENSGNELEYEKGRQFWVELGYRF</sequence>
<dbReference type="OrthoDB" id="9766643at2"/>
<dbReference type="AlphaFoldDB" id="A0A4S4AXB6"/>
<dbReference type="Gene3D" id="2.40.170.20">
    <property type="entry name" value="TonB-dependent receptor, beta-barrel domain"/>
    <property type="match status" value="1"/>
</dbReference>
<name>A0A4S4AXB6_9RHOO</name>
<evidence type="ECO:0000256" key="3">
    <source>
        <dbReference type="ARBA" id="ARBA00023237"/>
    </source>
</evidence>
<evidence type="ECO:0000256" key="2">
    <source>
        <dbReference type="ARBA" id="ARBA00023136"/>
    </source>
</evidence>
<keyword evidence="4" id="KW-0675">Receptor</keyword>
<dbReference type="SUPFAM" id="SSF56935">
    <property type="entry name" value="Porins"/>
    <property type="match status" value="1"/>
</dbReference>
<dbReference type="EMBL" id="SSOC01000004">
    <property type="protein sequence ID" value="THF64732.1"/>
    <property type="molecule type" value="Genomic_DNA"/>
</dbReference>
<comment type="subcellular location">
    <subcellularLocation>
        <location evidence="1">Cell outer membrane</location>
    </subcellularLocation>
</comment>
<keyword evidence="5" id="KW-1185">Reference proteome</keyword>
<keyword evidence="2" id="KW-0472">Membrane</keyword>
<proteinExistence type="predicted"/>
<accession>A0A4S4AXB6</accession>
<evidence type="ECO:0000313" key="4">
    <source>
        <dbReference type="EMBL" id="THF64732.1"/>
    </source>
</evidence>
<evidence type="ECO:0000256" key="1">
    <source>
        <dbReference type="ARBA" id="ARBA00004442"/>
    </source>
</evidence>
<evidence type="ECO:0000313" key="5">
    <source>
        <dbReference type="Proteomes" id="UP000308430"/>
    </source>
</evidence>
<organism evidence="4 5">
    <name type="scientific">Pseudothauera nasutitermitis</name>
    <dbReference type="NCBI Taxonomy" id="2565930"/>
    <lineage>
        <taxon>Bacteria</taxon>
        <taxon>Pseudomonadati</taxon>
        <taxon>Pseudomonadota</taxon>
        <taxon>Betaproteobacteria</taxon>
        <taxon>Rhodocyclales</taxon>
        <taxon>Zoogloeaceae</taxon>
        <taxon>Pseudothauera</taxon>
    </lineage>
</organism>
<dbReference type="GO" id="GO:0009279">
    <property type="term" value="C:cell outer membrane"/>
    <property type="evidence" value="ECO:0007669"/>
    <property type="project" value="UniProtKB-SubCell"/>
</dbReference>
<reference evidence="4 5" key="1">
    <citation type="submission" date="2019-04" db="EMBL/GenBank/DDBJ databases">
        <title>Azoarcus nasutitermitis sp. nov. isolated from termite nest.</title>
        <authorList>
            <person name="Lin S.-Y."/>
            <person name="Hameed A."/>
            <person name="Hsu Y.-H."/>
            <person name="Young C.-C."/>
        </authorList>
    </citation>
    <scope>NUCLEOTIDE SEQUENCE [LARGE SCALE GENOMIC DNA]</scope>
    <source>
        <strain evidence="4 5">CC-YHH838</strain>
    </source>
</reference>
<protein>
    <submittedName>
        <fullName evidence="4">TonB-dependent receptor</fullName>
    </submittedName>
</protein>
<gene>
    <name evidence="4" type="ORF">E6C76_11830</name>
</gene>
<dbReference type="Proteomes" id="UP000308430">
    <property type="component" value="Unassembled WGS sequence"/>
</dbReference>
<keyword evidence="3" id="KW-0998">Cell outer membrane</keyword>
<dbReference type="RefSeq" id="WP_136348451.1">
    <property type="nucleotide sequence ID" value="NZ_SSOC01000004.1"/>
</dbReference>
<dbReference type="InterPro" id="IPR036942">
    <property type="entry name" value="Beta-barrel_TonB_sf"/>
</dbReference>
<comment type="caution">
    <text evidence="4">The sequence shown here is derived from an EMBL/GenBank/DDBJ whole genome shotgun (WGS) entry which is preliminary data.</text>
</comment>